<comment type="subcellular location">
    <subcellularLocation>
        <location evidence="1">Nucleus</location>
    </subcellularLocation>
</comment>
<evidence type="ECO:0000256" key="6">
    <source>
        <dbReference type="ARBA" id="ARBA00023242"/>
    </source>
</evidence>
<dbReference type="SUPFAM" id="SSF52540">
    <property type="entry name" value="P-loop containing nucleoside triphosphate hydrolases"/>
    <property type="match status" value="1"/>
</dbReference>
<dbReference type="Pfam" id="PF13191">
    <property type="entry name" value="AAA_16"/>
    <property type="match status" value="1"/>
</dbReference>
<dbReference type="GO" id="GO:0003688">
    <property type="term" value="F:DNA replication origin binding"/>
    <property type="evidence" value="ECO:0007669"/>
    <property type="project" value="TreeGrafter"/>
</dbReference>
<dbReference type="InterPro" id="IPR048866">
    <property type="entry name" value="ORC5_lid"/>
</dbReference>
<name>A0AAF0AVC4_9SCHI</name>
<keyword evidence="6" id="KW-0539">Nucleus</keyword>
<evidence type="ECO:0000256" key="4">
    <source>
        <dbReference type="ARBA" id="ARBA00022741"/>
    </source>
</evidence>
<keyword evidence="3" id="KW-0235">DNA replication</keyword>
<evidence type="ECO:0000313" key="11">
    <source>
        <dbReference type="EMBL" id="WBW72288.1"/>
    </source>
</evidence>
<organism evidence="11 12">
    <name type="scientific">Schizosaccharomyces osmophilus</name>
    <dbReference type="NCBI Taxonomy" id="2545709"/>
    <lineage>
        <taxon>Eukaryota</taxon>
        <taxon>Fungi</taxon>
        <taxon>Dikarya</taxon>
        <taxon>Ascomycota</taxon>
        <taxon>Taphrinomycotina</taxon>
        <taxon>Schizosaccharomycetes</taxon>
        <taxon>Schizosaccharomycetales</taxon>
        <taxon>Schizosaccharomycetaceae</taxon>
        <taxon>Schizosaccharomyces</taxon>
    </lineage>
</organism>
<dbReference type="KEGG" id="som:SOMG_01442"/>
<evidence type="ECO:0000256" key="3">
    <source>
        <dbReference type="ARBA" id="ARBA00022705"/>
    </source>
</evidence>
<comment type="similarity">
    <text evidence="2">Belongs to the ORC5 family.</text>
</comment>
<dbReference type="InterPro" id="IPR047088">
    <property type="entry name" value="ORC5_C"/>
</dbReference>
<sequence length="458" mass="51897">MKTNELEDKLRECVYCRDEQIDKLVSLLFNDDCNVPSLILYGVSSTGKSYLLNQALNLSNKEVIWINLKTCFTTPLLLYRILTHAGVDQDLAYKKGTHISGFLHLLHINISKTEKHVYLVLDQIDQFPEISPILFSMFADLALNTNLSNLSVIFTLSTHPAQYMGTLAVPIVFFPQYMKDEILEICQNTPPVLDFIDETGEETFEDEIELSVWMQYCGFLWNVFGSHCLNNYQAFRDVVDLHWPQFVQPIVKGNVHPADYAQLHKLAKHALTSDLTISRRLHIIEPTKIKYMHDAKSVDLPLLTKYLLISAFLASYNPSRLDAQFFSHGKGSKQRGRKRKNTSNQSLESAKGAKNGTSRTKSTAKLSQLTLGPKAFELERLFAIYYAICPNGRHVLSADVFNQITSLASLKMLLPAHKGSLRSLDSPRFKVNVSREFVIKISKSVGFPLESYLADEPV</sequence>
<protein>
    <submittedName>
        <fullName evidence="11">Origin recognition complex subunit Orc5</fullName>
    </submittedName>
</protein>
<keyword evidence="12" id="KW-1185">Reference proteome</keyword>
<dbReference type="GO" id="GO:0006270">
    <property type="term" value="P:DNA replication initiation"/>
    <property type="evidence" value="ECO:0007669"/>
    <property type="project" value="TreeGrafter"/>
</dbReference>
<evidence type="ECO:0000259" key="9">
    <source>
        <dbReference type="Pfam" id="PF14630"/>
    </source>
</evidence>
<dbReference type="GO" id="GO:0005664">
    <property type="term" value="C:nuclear origin of replication recognition complex"/>
    <property type="evidence" value="ECO:0007669"/>
    <property type="project" value="TreeGrafter"/>
</dbReference>
<dbReference type="Gene3D" id="3.40.50.300">
    <property type="entry name" value="P-loop containing nucleotide triphosphate hydrolases"/>
    <property type="match status" value="1"/>
</dbReference>
<evidence type="ECO:0000259" key="8">
    <source>
        <dbReference type="Pfam" id="PF13191"/>
    </source>
</evidence>
<dbReference type="Pfam" id="PF21639">
    <property type="entry name" value="ORC5_lid"/>
    <property type="match status" value="1"/>
</dbReference>
<feature type="compositionally biased region" description="Polar residues" evidence="7">
    <location>
        <begin position="355"/>
        <end position="364"/>
    </location>
</feature>
<evidence type="ECO:0000256" key="2">
    <source>
        <dbReference type="ARBA" id="ARBA00006269"/>
    </source>
</evidence>
<dbReference type="InterPro" id="IPR027417">
    <property type="entry name" value="P-loop_NTPase"/>
</dbReference>
<dbReference type="GeneID" id="80874924"/>
<dbReference type="AlphaFoldDB" id="A0AAF0AVC4"/>
<dbReference type="PANTHER" id="PTHR12705">
    <property type="entry name" value="ORIGIN RECOGNITION COMPLEX SUBUNIT 5"/>
    <property type="match status" value="1"/>
</dbReference>
<evidence type="ECO:0000256" key="7">
    <source>
        <dbReference type="SAM" id="MobiDB-lite"/>
    </source>
</evidence>
<reference evidence="11 12" key="1">
    <citation type="journal article" date="2023" name="G3 (Bethesda)">
        <title>A high-quality reference genome for the fission yeast Schizosaccharomyces osmophilus.</title>
        <authorList>
            <person name="Jia G.S."/>
            <person name="Zhang W.C."/>
            <person name="Liang Y."/>
            <person name="Liu X.H."/>
            <person name="Rhind N."/>
            <person name="Pidoux A."/>
            <person name="Brysch-Herzberg M."/>
            <person name="Du L.L."/>
        </authorList>
    </citation>
    <scope>NUCLEOTIDE SEQUENCE [LARGE SCALE GENOMIC DNA]</scope>
    <source>
        <strain evidence="11 12">CBS 15793</strain>
    </source>
</reference>
<feature type="compositionally biased region" description="Basic residues" evidence="7">
    <location>
        <begin position="330"/>
        <end position="341"/>
    </location>
</feature>
<gene>
    <name evidence="11" type="primary">orc5</name>
    <name evidence="11" type="ORF">SOMG_01442</name>
</gene>
<feature type="domain" description="Origin recognition complex subunit 5 C-terminal" evidence="9">
    <location>
        <begin position="300"/>
        <end position="453"/>
    </location>
</feature>
<feature type="region of interest" description="Disordered" evidence="7">
    <location>
        <begin position="327"/>
        <end position="364"/>
    </location>
</feature>
<feature type="domain" description="Orc1-like AAA ATPase" evidence="8">
    <location>
        <begin position="14"/>
        <end position="142"/>
    </location>
</feature>
<accession>A0AAF0AVC4</accession>
<dbReference type="Proteomes" id="UP001212411">
    <property type="component" value="Chromosome 1"/>
</dbReference>
<evidence type="ECO:0000313" key="12">
    <source>
        <dbReference type="Proteomes" id="UP001212411"/>
    </source>
</evidence>
<dbReference type="InterPro" id="IPR020796">
    <property type="entry name" value="ORC5"/>
</dbReference>
<evidence type="ECO:0000256" key="5">
    <source>
        <dbReference type="ARBA" id="ARBA00022840"/>
    </source>
</evidence>
<feature type="domain" description="ORC5 lid" evidence="10">
    <location>
        <begin position="213"/>
        <end position="270"/>
    </location>
</feature>
<dbReference type="PANTHER" id="PTHR12705:SF0">
    <property type="entry name" value="ORIGIN RECOGNITION COMPLEX SUBUNIT 5"/>
    <property type="match status" value="1"/>
</dbReference>
<dbReference type="EMBL" id="CP115611">
    <property type="protein sequence ID" value="WBW72288.1"/>
    <property type="molecule type" value="Genomic_DNA"/>
</dbReference>
<proteinExistence type="inferred from homology"/>
<dbReference type="InterPro" id="IPR041664">
    <property type="entry name" value="AAA_16"/>
</dbReference>
<evidence type="ECO:0000256" key="1">
    <source>
        <dbReference type="ARBA" id="ARBA00004123"/>
    </source>
</evidence>
<keyword evidence="5" id="KW-0067">ATP-binding</keyword>
<evidence type="ECO:0000259" key="10">
    <source>
        <dbReference type="Pfam" id="PF21639"/>
    </source>
</evidence>
<dbReference type="RefSeq" id="XP_056036531.1">
    <property type="nucleotide sequence ID" value="XM_056180235.1"/>
</dbReference>
<dbReference type="Pfam" id="PF14630">
    <property type="entry name" value="ORC5_C"/>
    <property type="match status" value="1"/>
</dbReference>
<keyword evidence="4" id="KW-0547">Nucleotide-binding</keyword>